<dbReference type="Proteomes" id="UP000037069">
    <property type="component" value="Unassembled WGS sequence"/>
</dbReference>
<feature type="compositionally biased region" description="Basic and acidic residues" evidence="1">
    <location>
        <begin position="1"/>
        <end position="13"/>
    </location>
</feature>
<proteinExistence type="predicted"/>
<keyword evidence="3" id="KW-1185">Reference proteome</keyword>
<comment type="caution">
    <text evidence="2">The sequence shown here is derived from an EMBL/GenBank/DDBJ whole genome shotgun (WGS) entry which is preliminary data.</text>
</comment>
<sequence>MPESEEMTRKTVDVEETPLGACSINEQQLSSGKKEFKATEVPINAADLLKNEIPMAAILKAKSKDSPTPAVKRKPKTQSQKGNKTKKKKHDMDLKSQAKDRLLKPLMLLNSKKLYFMVHLLVHFTSHKTYFQQFVVNSLVQNTARLLQTIN</sequence>
<organism evidence="2 3">
    <name type="scientific">Lucilia cuprina</name>
    <name type="common">Green bottle fly</name>
    <name type="synonym">Australian sheep blowfly</name>
    <dbReference type="NCBI Taxonomy" id="7375"/>
    <lineage>
        <taxon>Eukaryota</taxon>
        <taxon>Metazoa</taxon>
        <taxon>Ecdysozoa</taxon>
        <taxon>Arthropoda</taxon>
        <taxon>Hexapoda</taxon>
        <taxon>Insecta</taxon>
        <taxon>Pterygota</taxon>
        <taxon>Neoptera</taxon>
        <taxon>Endopterygota</taxon>
        <taxon>Diptera</taxon>
        <taxon>Brachycera</taxon>
        <taxon>Muscomorpha</taxon>
        <taxon>Oestroidea</taxon>
        <taxon>Calliphoridae</taxon>
        <taxon>Luciliinae</taxon>
        <taxon>Lucilia</taxon>
    </lineage>
</organism>
<dbReference type="AlphaFoldDB" id="A0A0L0CQ05"/>
<name>A0A0L0CQ05_LUCCU</name>
<feature type="region of interest" description="Disordered" evidence="1">
    <location>
        <begin position="1"/>
        <end position="36"/>
    </location>
</feature>
<protein>
    <submittedName>
        <fullName evidence="2">Uncharacterized protein</fullName>
    </submittedName>
</protein>
<feature type="region of interest" description="Disordered" evidence="1">
    <location>
        <begin position="60"/>
        <end position="97"/>
    </location>
</feature>
<evidence type="ECO:0000256" key="1">
    <source>
        <dbReference type="SAM" id="MobiDB-lite"/>
    </source>
</evidence>
<evidence type="ECO:0000313" key="3">
    <source>
        <dbReference type="Proteomes" id="UP000037069"/>
    </source>
</evidence>
<evidence type="ECO:0000313" key="2">
    <source>
        <dbReference type="EMBL" id="KNC34272.1"/>
    </source>
</evidence>
<reference evidence="2 3" key="1">
    <citation type="journal article" date="2015" name="Nat. Commun.">
        <title>Lucilia cuprina genome unlocks parasitic fly biology to underpin future interventions.</title>
        <authorList>
            <person name="Anstead C.A."/>
            <person name="Korhonen P.K."/>
            <person name="Young N.D."/>
            <person name="Hall R.S."/>
            <person name="Jex A.R."/>
            <person name="Murali S.C."/>
            <person name="Hughes D.S."/>
            <person name="Lee S.F."/>
            <person name="Perry T."/>
            <person name="Stroehlein A.J."/>
            <person name="Ansell B.R."/>
            <person name="Breugelmans B."/>
            <person name="Hofmann A."/>
            <person name="Qu J."/>
            <person name="Dugan S."/>
            <person name="Lee S.L."/>
            <person name="Chao H."/>
            <person name="Dinh H."/>
            <person name="Han Y."/>
            <person name="Doddapaneni H.V."/>
            <person name="Worley K.C."/>
            <person name="Muzny D.M."/>
            <person name="Ioannidis P."/>
            <person name="Waterhouse R.M."/>
            <person name="Zdobnov E.M."/>
            <person name="James P.J."/>
            <person name="Bagnall N.H."/>
            <person name="Kotze A.C."/>
            <person name="Gibbs R.A."/>
            <person name="Richards S."/>
            <person name="Batterham P."/>
            <person name="Gasser R.B."/>
        </authorList>
    </citation>
    <scope>NUCLEOTIDE SEQUENCE [LARGE SCALE GENOMIC DNA]</scope>
    <source>
        <strain evidence="2 3">LS</strain>
        <tissue evidence="2">Full body</tissue>
    </source>
</reference>
<accession>A0A0L0CQ05</accession>
<gene>
    <name evidence="2" type="ORF">FF38_10648</name>
</gene>
<dbReference type="EMBL" id="JRES01000082">
    <property type="protein sequence ID" value="KNC34272.1"/>
    <property type="molecule type" value="Genomic_DNA"/>
</dbReference>